<dbReference type="AlphaFoldDB" id="A0A7W4WER8"/>
<name>A0A7W4WER8_9GAMM</name>
<gene>
    <name evidence="1" type="ORF">FHS09_003764</name>
</gene>
<keyword evidence="2" id="KW-1185">Reference proteome</keyword>
<comment type="caution">
    <text evidence="1">The sequence shown here is derived from an EMBL/GenBank/DDBJ whole genome shotgun (WGS) entry which is preliminary data.</text>
</comment>
<dbReference type="RefSeq" id="WP_183462629.1">
    <property type="nucleotide sequence ID" value="NZ_JACHWZ010000021.1"/>
</dbReference>
<dbReference type="EMBL" id="JACHWZ010000021">
    <property type="protein sequence ID" value="MBB3062914.1"/>
    <property type="molecule type" value="Genomic_DNA"/>
</dbReference>
<evidence type="ECO:0000313" key="1">
    <source>
        <dbReference type="EMBL" id="MBB3062914.1"/>
    </source>
</evidence>
<proteinExistence type="predicted"/>
<sequence length="150" mass="17241">MNLKFLCANHRQWLTSDTQRSERYWLDWMEQGCALFDSGKYGEAAPYFGCAYELADYLLAESWPSYPVAVSRFTNCVVSLMSAYRQQRETGLCNYLLVGASSRLARELQRDRNCQVTADCIEALYRSEPRIPKHYELAGRSGGAQLNTYH</sequence>
<dbReference type="Proteomes" id="UP000535937">
    <property type="component" value="Unassembled WGS sequence"/>
</dbReference>
<organism evidence="1 2">
    <name type="scientific">Microbulbifer rhizosphaerae</name>
    <dbReference type="NCBI Taxonomy" id="1562603"/>
    <lineage>
        <taxon>Bacteria</taxon>
        <taxon>Pseudomonadati</taxon>
        <taxon>Pseudomonadota</taxon>
        <taxon>Gammaproteobacteria</taxon>
        <taxon>Cellvibrionales</taxon>
        <taxon>Microbulbiferaceae</taxon>
        <taxon>Microbulbifer</taxon>
    </lineage>
</organism>
<evidence type="ECO:0000313" key="2">
    <source>
        <dbReference type="Proteomes" id="UP000535937"/>
    </source>
</evidence>
<evidence type="ECO:0008006" key="3">
    <source>
        <dbReference type="Google" id="ProtNLM"/>
    </source>
</evidence>
<reference evidence="1 2" key="1">
    <citation type="submission" date="2020-08" db="EMBL/GenBank/DDBJ databases">
        <title>Genomic Encyclopedia of Type Strains, Phase III (KMG-III): the genomes of soil and plant-associated and newly described type strains.</title>
        <authorList>
            <person name="Whitman W."/>
        </authorList>
    </citation>
    <scope>NUCLEOTIDE SEQUENCE [LARGE SCALE GENOMIC DNA]</scope>
    <source>
        <strain evidence="1 2">CECT 8799</strain>
    </source>
</reference>
<protein>
    <recommendedName>
        <fullName evidence="3">Tetratricopeptide repeat-containing protein</fullName>
    </recommendedName>
</protein>
<accession>A0A7W4WER8</accession>